<keyword evidence="2" id="KW-1185">Reference proteome</keyword>
<sequence length="161" mass="18523">MEISKRSRVWIYQSNRPFSSQEEQHINEKLGAFLSQWEAHGNKLTAKATIYYNRFIVLMVDEELAGATGCSIDKSVNLMKQLEQELNISLFDRFNIAYRDASGVASCDRGEFEKLITEGKVTKGTIVFNNLVQTVDEFEQHWEVPFKLSWHEKLFGSLIPA</sequence>
<evidence type="ECO:0000313" key="1">
    <source>
        <dbReference type="EMBL" id="MFD2160960.1"/>
    </source>
</evidence>
<evidence type="ECO:0000313" key="2">
    <source>
        <dbReference type="Proteomes" id="UP001597387"/>
    </source>
</evidence>
<accession>A0ABW4ZH01</accession>
<dbReference type="RefSeq" id="WP_255905243.1">
    <property type="nucleotide sequence ID" value="NZ_JAFMZO010000005.1"/>
</dbReference>
<name>A0ABW4ZH01_9SPHI</name>
<protein>
    <submittedName>
        <fullName evidence="1">ABC transporter ATPase</fullName>
    </submittedName>
</protein>
<dbReference type="Proteomes" id="UP001597387">
    <property type="component" value="Unassembled WGS sequence"/>
</dbReference>
<dbReference type="EMBL" id="JBHUHZ010000001">
    <property type="protein sequence ID" value="MFD2160960.1"/>
    <property type="molecule type" value="Genomic_DNA"/>
</dbReference>
<proteinExistence type="predicted"/>
<gene>
    <name evidence="1" type="ORF">ACFSJU_01050</name>
</gene>
<reference evidence="2" key="1">
    <citation type="journal article" date="2019" name="Int. J. Syst. Evol. Microbiol.">
        <title>The Global Catalogue of Microorganisms (GCM) 10K type strain sequencing project: providing services to taxonomists for standard genome sequencing and annotation.</title>
        <authorList>
            <consortium name="The Broad Institute Genomics Platform"/>
            <consortium name="The Broad Institute Genome Sequencing Center for Infectious Disease"/>
            <person name="Wu L."/>
            <person name="Ma J."/>
        </authorList>
    </citation>
    <scope>NUCLEOTIDE SEQUENCE [LARGE SCALE GENOMIC DNA]</scope>
    <source>
        <strain evidence="2">KCTC 42217</strain>
    </source>
</reference>
<comment type="caution">
    <text evidence="1">The sequence shown here is derived from an EMBL/GenBank/DDBJ whole genome shotgun (WGS) entry which is preliminary data.</text>
</comment>
<organism evidence="1 2">
    <name type="scientific">Paradesertivirga mongoliensis</name>
    <dbReference type="NCBI Taxonomy" id="2100740"/>
    <lineage>
        <taxon>Bacteria</taxon>
        <taxon>Pseudomonadati</taxon>
        <taxon>Bacteroidota</taxon>
        <taxon>Sphingobacteriia</taxon>
        <taxon>Sphingobacteriales</taxon>
        <taxon>Sphingobacteriaceae</taxon>
        <taxon>Paradesertivirga</taxon>
    </lineage>
</organism>